<proteinExistence type="predicted"/>
<evidence type="ECO:0000313" key="1">
    <source>
        <dbReference type="EMBL" id="CUF17556.1"/>
    </source>
</evidence>
<dbReference type="VEuPathDB" id="TriTrypDB:BSAL_59855"/>
<name>A0A0S4IQ86_BODSA</name>
<reference evidence="2" key="1">
    <citation type="submission" date="2015-09" db="EMBL/GenBank/DDBJ databases">
        <authorList>
            <consortium name="Pathogen Informatics"/>
        </authorList>
    </citation>
    <scope>NUCLEOTIDE SEQUENCE [LARGE SCALE GENOMIC DNA]</scope>
    <source>
        <strain evidence="2">Lake Konstanz</strain>
    </source>
</reference>
<evidence type="ECO:0000313" key="2">
    <source>
        <dbReference type="Proteomes" id="UP000051952"/>
    </source>
</evidence>
<organism evidence="1 2">
    <name type="scientific">Bodo saltans</name>
    <name type="common">Flagellated protozoan</name>
    <dbReference type="NCBI Taxonomy" id="75058"/>
    <lineage>
        <taxon>Eukaryota</taxon>
        <taxon>Discoba</taxon>
        <taxon>Euglenozoa</taxon>
        <taxon>Kinetoplastea</taxon>
        <taxon>Metakinetoplastina</taxon>
        <taxon>Eubodonida</taxon>
        <taxon>Bodonidae</taxon>
        <taxon>Bodo</taxon>
    </lineage>
</organism>
<dbReference type="Proteomes" id="UP000051952">
    <property type="component" value="Unassembled WGS sequence"/>
</dbReference>
<sequence length="87" mass="9976">MRVNGMSTQKDPYTLPRPLHTAAYILDILARQLCCTSLKETDLIGAAFSKPRPKNQVMQFGLRFFTFAFVHSSISRKEWLETQLSIL</sequence>
<accession>A0A0S4IQ86</accession>
<dbReference type="EMBL" id="CYKH01000255">
    <property type="protein sequence ID" value="CUF17556.1"/>
    <property type="molecule type" value="Genomic_DNA"/>
</dbReference>
<gene>
    <name evidence="1" type="ORF">BSAL_59855</name>
</gene>
<protein>
    <submittedName>
        <fullName evidence="1">Uncharacterized protein</fullName>
    </submittedName>
</protein>
<keyword evidence="2" id="KW-1185">Reference proteome</keyword>
<dbReference type="AlphaFoldDB" id="A0A0S4IQ86"/>